<dbReference type="Proteomes" id="UP000075714">
    <property type="component" value="Unassembled WGS sequence"/>
</dbReference>
<accession>A0A150G7Q5</accession>
<name>A0A150G7Q5_GONPE</name>
<feature type="region of interest" description="Disordered" evidence="1">
    <location>
        <begin position="128"/>
        <end position="186"/>
    </location>
</feature>
<gene>
    <name evidence="2" type="ORF">GPECTOR_50g652</name>
</gene>
<feature type="region of interest" description="Disordered" evidence="1">
    <location>
        <begin position="62"/>
        <end position="93"/>
    </location>
</feature>
<dbReference type="AlphaFoldDB" id="A0A150G7Q5"/>
<organism evidence="2 3">
    <name type="scientific">Gonium pectorale</name>
    <name type="common">Green alga</name>
    <dbReference type="NCBI Taxonomy" id="33097"/>
    <lineage>
        <taxon>Eukaryota</taxon>
        <taxon>Viridiplantae</taxon>
        <taxon>Chlorophyta</taxon>
        <taxon>core chlorophytes</taxon>
        <taxon>Chlorophyceae</taxon>
        <taxon>CS clade</taxon>
        <taxon>Chlamydomonadales</taxon>
        <taxon>Volvocaceae</taxon>
        <taxon>Gonium</taxon>
    </lineage>
</organism>
<evidence type="ECO:0000313" key="2">
    <source>
        <dbReference type="EMBL" id="KXZ45858.1"/>
    </source>
</evidence>
<evidence type="ECO:0000256" key="1">
    <source>
        <dbReference type="SAM" id="MobiDB-lite"/>
    </source>
</evidence>
<evidence type="ECO:0000313" key="3">
    <source>
        <dbReference type="Proteomes" id="UP000075714"/>
    </source>
</evidence>
<proteinExistence type="predicted"/>
<comment type="caution">
    <text evidence="2">The sequence shown here is derived from an EMBL/GenBank/DDBJ whole genome shotgun (WGS) entry which is preliminary data.</text>
</comment>
<protein>
    <submittedName>
        <fullName evidence="2">Uncharacterized protein</fullName>
    </submittedName>
</protein>
<sequence length="186" mass="19022">MGAQARSCKDPPCPAPSDGGKRRRTLTDSGNGGPTLAAPPCMTGVPGGIRAAVARRFSVTELSTHGVPGAGRPLSGRPSPRPPGVRTAAAHDAATRPGLYGITWPTSQYGVTSPTSQYCITGAAAEDVREGPAAAAEPTKAGEGRQEPDSSLISAGRAVPSGEQAFPAPSRPQEQRGGRFIKMINR</sequence>
<dbReference type="EMBL" id="LSYV01000051">
    <property type="protein sequence ID" value="KXZ45858.1"/>
    <property type="molecule type" value="Genomic_DNA"/>
</dbReference>
<reference evidence="3" key="1">
    <citation type="journal article" date="2016" name="Nat. Commun.">
        <title>The Gonium pectorale genome demonstrates co-option of cell cycle regulation during the evolution of multicellularity.</title>
        <authorList>
            <person name="Hanschen E.R."/>
            <person name="Marriage T.N."/>
            <person name="Ferris P.J."/>
            <person name="Hamaji T."/>
            <person name="Toyoda A."/>
            <person name="Fujiyama A."/>
            <person name="Neme R."/>
            <person name="Noguchi H."/>
            <person name="Minakuchi Y."/>
            <person name="Suzuki M."/>
            <person name="Kawai-Toyooka H."/>
            <person name="Smith D.R."/>
            <person name="Sparks H."/>
            <person name="Anderson J."/>
            <person name="Bakaric R."/>
            <person name="Luria V."/>
            <person name="Karger A."/>
            <person name="Kirschner M.W."/>
            <person name="Durand P.M."/>
            <person name="Michod R.E."/>
            <person name="Nozaki H."/>
            <person name="Olson B.J."/>
        </authorList>
    </citation>
    <scope>NUCLEOTIDE SEQUENCE [LARGE SCALE GENOMIC DNA]</scope>
    <source>
        <strain evidence="3">NIES-2863</strain>
    </source>
</reference>
<feature type="region of interest" description="Disordered" evidence="1">
    <location>
        <begin position="1"/>
        <end position="43"/>
    </location>
</feature>
<keyword evidence="3" id="KW-1185">Reference proteome</keyword>